<dbReference type="InterPro" id="IPR001387">
    <property type="entry name" value="Cro/C1-type_HTH"/>
</dbReference>
<dbReference type="CDD" id="cd00093">
    <property type="entry name" value="HTH_XRE"/>
    <property type="match status" value="1"/>
</dbReference>
<dbReference type="PROSITE" id="PS50943">
    <property type="entry name" value="HTH_CROC1"/>
    <property type="match status" value="1"/>
</dbReference>
<dbReference type="Gene3D" id="1.10.260.40">
    <property type="entry name" value="lambda repressor-like DNA-binding domains"/>
    <property type="match status" value="1"/>
</dbReference>
<comment type="caution">
    <text evidence="3">The sequence shown here is derived from an EMBL/GenBank/DDBJ whole genome shotgun (WGS) entry which is preliminary data.</text>
</comment>
<reference evidence="3 4" key="1">
    <citation type="journal article" date="2021" name="bioRxiv">
        <title>Unraveling nitrogen, sulfur and carbon metabolic pathways and microbial community transcriptional responses to substrate deprivation and toxicity stresses in a bioreactor mimicking anoxic brackish coastal sediment conditions.</title>
        <authorList>
            <person name="Martins P.D."/>
            <person name="Echeveste M.J."/>
            <person name="Arshad A."/>
            <person name="Kurth J."/>
            <person name="Ouboter H."/>
            <person name="Jetten M.S.M."/>
            <person name="Welte C.U."/>
        </authorList>
    </citation>
    <scope>NUCLEOTIDE SEQUENCE [LARGE SCALE GENOMIC DNA]</scope>
    <source>
        <strain evidence="3">MAG_38</strain>
    </source>
</reference>
<name>A0AAJ1AM30_9BACT</name>
<evidence type="ECO:0000313" key="3">
    <source>
        <dbReference type="EMBL" id="MBZ0161016.1"/>
    </source>
</evidence>
<feature type="region of interest" description="Disordered" evidence="1">
    <location>
        <begin position="97"/>
        <end position="132"/>
    </location>
</feature>
<evidence type="ECO:0000313" key="4">
    <source>
        <dbReference type="Proteomes" id="UP001197609"/>
    </source>
</evidence>
<dbReference type="EMBL" id="JAIOIU010000164">
    <property type="protein sequence ID" value="MBZ0161016.1"/>
    <property type="molecule type" value="Genomic_DNA"/>
</dbReference>
<dbReference type="SMART" id="SM00530">
    <property type="entry name" value="HTH_XRE"/>
    <property type="match status" value="1"/>
</dbReference>
<dbReference type="InterPro" id="IPR010982">
    <property type="entry name" value="Lambda_DNA-bd_dom_sf"/>
</dbReference>
<evidence type="ECO:0000259" key="2">
    <source>
        <dbReference type="PROSITE" id="PS50943"/>
    </source>
</evidence>
<sequence>MAITLKDKMKNLSPERRKQIEVRTAELIKEQMTLQQLRRARKLTQVRMAKTLGITQDSVSRLEKRSDLLLSTLRKTVQAMGGKLSLVAEFPDRPPVTLSGIAEDESTSKPAGRKGAHAGSMGRHSSIIAARG</sequence>
<gene>
    <name evidence="3" type="ORF">K8G79_12940</name>
</gene>
<protein>
    <submittedName>
        <fullName evidence="3">Helix-turn-helix domain-containing protein</fullName>
    </submittedName>
</protein>
<dbReference type="Proteomes" id="UP001197609">
    <property type="component" value="Unassembled WGS sequence"/>
</dbReference>
<dbReference type="AlphaFoldDB" id="A0AAJ1AM30"/>
<organism evidence="3 4">
    <name type="scientific">Candidatus Methylomirabilis tolerans</name>
    <dbReference type="NCBI Taxonomy" id="3123416"/>
    <lineage>
        <taxon>Bacteria</taxon>
        <taxon>Candidatus Methylomirabilota</taxon>
        <taxon>Candidatus Methylomirabilia</taxon>
        <taxon>Candidatus Methylomirabilales</taxon>
        <taxon>Candidatus Methylomirabilaceae</taxon>
        <taxon>Candidatus Methylomirabilis</taxon>
    </lineage>
</organism>
<dbReference type="SUPFAM" id="SSF47413">
    <property type="entry name" value="lambda repressor-like DNA-binding domains"/>
    <property type="match status" value="1"/>
</dbReference>
<dbReference type="Pfam" id="PF13744">
    <property type="entry name" value="HTH_37"/>
    <property type="match status" value="1"/>
</dbReference>
<evidence type="ECO:0000256" key="1">
    <source>
        <dbReference type="SAM" id="MobiDB-lite"/>
    </source>
</evidence>
<dbReference type="GO" id="GO:0003677">
    <property type="term" value="F:DNA binding"/>
    <property type="evidence" value="ECO:0007669"/>
    <property type="project" value="InterPro"/>
</dbReference>
<dbReference type="InterPro" id="IPR039554">
    <property type="entry name" value="HigA2-like_HTH"/>
</dbReference>
<proteinExistence type="predicted"/>
<feature type="domain" description="HTH cro/C1-type" evidence="2">
    <location>
        <begin position="34"/>
        <end position="87"/>
    </location>
</feature>
<accession>A0AAJ1AM30</accession>